<dbReference type="OrthoDB" id="9810688at2"/>
<dbReference type="PANTHER" id="PTHR43687:SF1">
    <property type="entry name" value="FERREDOXIN III"/>
    <property type="match status" value="1"/>
</dbReference>
<gene>
    <name evidence="6" type="ORF">SAMN02745123_00129</name>
</gene>
<dbReference type="STRING" id="1121421.SAMN02745123_00129"/>
<feature type="domain" description="4Fe-4S ferredoxin-type" evidence="5">
    <location>
        <begin position="1"/>
        <end position="30"/>
    </location>
</feature>
<protein>
    <submittedName>
        <fullName evidence="6">4Fe-4S dicluster domain-containing protein</fullName>
    </submittedName>
</protein>
<evidence type="ECO:0000256" key="2">
    <source>
        <dbReference type="ARBA" id="ARBA00022723"/>
    </source>
</evidence>
<dbReference type="PANTHER" id="PTHR43687">
    <property type="entry name" value="ADENYLYLSULFATE REDUCTASE, BETA SUBUNIT"/>
    <property type="match status" value="1"/>
</dbReference>
<dbReference type="InterPro" id="IPR017900">
    <property type="entry name" value="4Fe4S_Fe_S_CS"/>
</dbReference>
<dbReference type="InterPro" id="IPR017896">
    <property type="entry name" value="4Fe4S_Fe-S-bd"/>
</dbReference>
<evidence type="ECO:0000256" key="4">
    <source>
        <dbReference type="ARBA" id="ARBA00023014"/>
    </source>
</evidence>
<dbReference type="InterPro" id="IPR050572">
    <property type="entry name" value="Fe-S_Ferredoxin"/>
</dbReference>
<keyword evidence="1" id="KW-0004">4Fe-4S</keyword>
<sequence length="64" mass="7184">MSIKVDAEKCIGCGTCEDICPLDCIRMDEAGKPFIKYELCWYCGSCQIDCPCEAIKVTIPFLIR</sequence>
<evidence type="ECO:0000256" key="3">
    <source>
        <dbReference type="ARBA" id="ARBA00023004"/>
    </source>
</evidence>
<accession>A0A1M6NH26</accession>
<evidence type="ECO:0000259" key="5">
    <source>
        <dbReference type="PROSITE" id="PS51379"/>
    </source>
</evidence>
<organism evidence="6 7">
    <name type="scientific">Desulforamulus aeronauticus DSM 10349</name>
    <dbReference type="NCBI Taxonomy" id="1121421"/>
    <lineage>
        <taxon>Bacteria</taxon>
        <taxon>Bacillati</taxon>
        <taxon>Bacillota</taxon>
        <taxon>Clostridia</taxon>
        <taxon>Eubacteriales</taxon>
        <taxon>Peptococcaceae</taxon>
        <taxon>Desulforamulus</taxon>
    </lineage>
</organism>
<dbReference type="RefSeq" id="WP_072910346.1">
    <property type="nucleotide sequence ID" value="NZ_FRAR01000004.1"/>
</dbReference>
<proteinExistence type="predicted"/>
<reference evidence="7" key="1">
    <citation type="submission" date="2016-11" db="EMBL/GenBank/DDBJ databases">
        <authorList>
            <person name="Varghese N."/>
            <person name="Submissions S."/>
        </authorList>
    </citation>
    <scope>NUCLEOTIDE SEQUENCE [LARGE SCALE GENOMIC DNA]</scope>
    <source>
        <strain evidence="7">DSM 10349</strain>
    </source>
</reference>
<evidence type="ECO:0000313" key="6">
    <source>
        <dbReference type="EMBL" id="SHJ94999.1"/>
    </source>
</evidence>
<evidence type="ECO:0000256" key="1">
    <source>
        <dbReference type="ARBA" id="ARBA00022485"/>
    </source>
</evidence>
<name>A0A1M6NH26_9FIRM</name>
<keyword evidence="3" id="KW-0408">Iron</keyword>
<feature type="domain" description="4Fe-4S ferredoxin-type" evidence="5">
    <location>
        <begin position="31"/>
        <end position="60"/>
    </location>
</feature>
<dbReference type="GO" id="GO:0046872">
    <property type="term" value="F:metal ion binding"/>
    <property type="evidence" value="ECO:0007669"/>
    <property type="project" value="UniProtKB-KW"/>
</dbReference>
<dbReference type="PROSITE" id="PS51379">
    <property type="entry name" value="4FE4S_FER_2"/>
    <property type="match status" value="2"/>
</dbReference>
<dbReference type="Proteomes" id="UP000183997">
    <property type="component" value="Unassembled WGS sequence"/>
</dbReference>
<dbReference type="SUPFAM" id="SSF54862">
    <property type="entry name" value="4Fe-4S ferredoxins"/>
    <property type="match status" value="1"/>
</dbReference>
<keyword evidence="7" id="KW-1185">Reference proteome</keyword>
<dbReference type="AlphaFoldDB" id="A0A1M6NH26"/>
<keyword evidence="2" id="KW-0479">Metal-binding</keyword>
<dbReference type="GO" id="GO:0051539">
    <property type="term" value="F:4 iron, 4 sulfur cluster binding"/>
    <property type="evidence" value="ECO:0007669"/>
    <property type="project" value="UniProtKB-KW"/>
</dbReference>
<dbReference type="EMBL" id="FRAR01000004">
    <property type="protein sequence ID" value="SHJ94999.1"/>
    <property type="molecule type" value="Genomic_DNA"/>
</dbReference>
<evidence type="ECO:0000313" key="7">
    <source>
        <dbReference type="Proteomes" id="UP000183997"/>
    </source>
</evidence>
<dbReference type="Gene3D" id="3.30.70.20">
    <property type="match status" value="1"/>
</dbReference>
<keyword evidence="4" id="KW-0411">Iron-sulfur</keyword>
<dbReference type="Pfam" id="PF12838">
    <property type="entry name" value="Fer4_7"/>
    <property type="match status" value="1"/>
</dbReference>
<dbReference type="PROSITE" id="PS00198">
    <property type="entry name" value="4FE4S_FER_1"/>
    <property type="match status" value="2"/>
</dbReference>